<name>A0A0C1ZPJ3_9BACT</name>
<keyword evidence="3 5" id="KW-0269">Exonuclease</keyword>
<sequence length="204" mass="22789">MGHPDRVMNDKAQAKEYLVIDLEATCDNRDAVPKREMEIIEIGAVLVDGATFEPIDEFQRFVRPVRHPVLTPFCRELTSITQAQVDAAQGFVAVLDELRAFMGDRQSLFSSWGNYDRGQFGLDAEFHQVELPFGGKHLNIKQAFSDALGTRKRFGMARALQKLGLPLVGTHHRGIDDARNIARILPFAVGAWSREEVRVNAVGS</sequence>
<dbReference type="InterPro" id="IPR036397">
    <property type="entry name" value="RNaseH_sf"/>
</dbReference>
<evidence type="ECO:0000259" key="4">
    <source>
        <dbReference type="SMART" id="SM00479"/>
    </source>
</evidence>
<dbReference type="InterPro" id="IPR013520">
    <property type="entry name" value="Ribonucl_H"/>
</dbReference>
<reference evidence="5 6" key="1">
    <citation type="submission" date="2014-12" db="EMBL/GenBank/DDBJ databases">
        <title>Genome assembly of Enhygromyxa salina DSM 15201.</title>
        <authorList>
            <person name="Sharma G."/>
            <person name="Subramanian S."/>
        </authorList>
    </citation>
    <scope>NUCLEOTIDE SEQUENCE [LARGE SCALE GENOMIC DNA]</scope>
    <source>
        <strain evidence="5 6">DSM 15201</strain>
    </source>
</reference>
<evidence type="ECO:0000256" key="3">
    <source>
        <dbReference type="ARBA" id="ARBA00022839"/>
    </source>
</evidence>
<dbReference type="SMART" id="SM00479">
    <property type="entry name" value="EXOIII"/>
    <property type="match status" value="1"/>
</dbReference>
<evidence type="ECO:0000256" key="2">
    <source>
        <dbReference type="ARBA" id="ARBA00022801"/>
    </source>
</evidence>
<dbReference type="Pfam" id="PF00929">
    <property type="entry name" value="RNase_T"/>
    <property type="match status" value="1"/>
</dbReference>
<dbReference type="PANTHER" id="PTHR23044">
    <property type="entry name" value="3'-5' EXONUCLEASE ERI1-RELATED"/>
    <property type="match status" value="1"/>
</dbReference>
<dbReference type="EMBL" id="JMCC02000113">
    <property type="protein sequence ID" value="KIG12948.1"/>
    <property type="molecule type" value="Genomic_DNA"/>
</dbReference>
<dbReference type="Gene3D" id="3.30.420.10">
    <property type="entry name" value="Ribonuclease H-like superfamily/Ribonuclease H"/>
    <property type="match status" value="1"/>
</dbReference>
<proteinExistence type="predicted"/>
<protein>
    <submittedName>
        <fullName evidence="5">Inhibitor of the KinA pathway to sporulation, putative exonuclease</fullName>
    </submittedName>
</protein>
<dbReference type="Proteomes" id="UP000031599">
    <property type="component" value="Unassembled WGS sequence"/>
</dbReference>
<keyword evidence="1" id="KW-0540">Nuclease</keyword>
<keyword evidence="2" id="KW-0378">Hydrolase</keyword>
<evidence type="ECO:0000313" key="6">
    <source>
        <dbReference type="Proteomes" id="UP000031599"/>
    </source>
</evidence>
<dbReference type="InterPro" id="IPR051274">
    <property type="entry name" value="3-5_Exoribonuclease"/>
</dbReference>
<feature type="domain" description="Exonuclease" evidence="4">
    <location>
        <begin position="16"/>
        <end position="194"/>
    </location>
</feature>
<dbReference type="SUPFAM" id="SSF53098">
    <property type="entry name" value="Ribonuclease H-like"/>
    <property type="match status" value="1"/>
</dbReference>
<organism evidence="5 6">
    <name type="scientific">Enhygromyxa salina</name>
    <dbReference type="NCBI Taxonomy" id="215803"/>
    <lineage>
        <taxon>Bacteria</taxon>
        <taxon>Pseudomonadati</taxon>
        <taxon>Myxococcota</taxon>
        <taxon>Polyangia</taxon>
        <taxon>Nannocystales</taxon>
        <taxon>Nannocystaceae</taxon>
        <taxon>Enhygromyxa</taxon>
    </lineage>
</organism>
<accession>A0A0C1ZPJ3</accession>
<dbReference type="InterPro" id="IPR047201">
    <property type="entry name" value="ERI-1_3'hExo-like"/>
</dbReference>
<evidence type="ECO:0000313" key="5">
    <source>
        <dbReference type="EMBL" id="KIG12948.1"/>
    </source>
</evidence>
<dbReference type="GO" id="GO:0000175">
    <property type="term" value="F:3'-5'-RNA exonuclease activity"/>
    <property type="evidence" value="ECO:0007669"/>
    <property type="project" value="InterPro"/>
</dbReference>
<dbReference type="PANTHER" id="PTHR23044:SF61">
    <property type="entry name" value="3'-5' EXORIBONUCLEASE 1-RELATED"/>
    <property type="match status" value="1"/>
</dbReference>
<dbReference type="GO" id="GO:0003676">
    <property type="term" value="F:nucleic acid binding"/>
    <property type="evidence" value="ECO:0007669"/>
    <property type="project" value="InterPro"/>
</dbReference>
<gene>
    <name evidence="5" type="ORF">DB30_00904</name>
</gene>
<dbReference type="CDD" id="cd06133">
    <property type="entry name" value="ERI-1_3'hExo_like"/>
    <property type="match status" value="1"/>
</dbReference>
<evidence type="ECO:0000256" key="1">
    <source>
        <dbReference type="ARBA" id="ARBA00022722"/>
    </source>
</evidence>
<dbReference type="InterPro" id="IPR012337">
    <property type="entry name" value="RNaseH-like_sf"/>
</dbReference>
<dbReference type="AlphaFoldDB" id="A0A0C1ZPJ3"/>
<comment type="caution">
    <text evidence="5">The sequence shown here is derived from an EMBL/GenBank/DDBJ whole genome shotgun (WGS) entry which is preliminary data.</text>
</comment>
<dbReference type="GO" id="GO:0006259">
    <property type="term" value="P:DNA metabolic process"/>
    <property type="evidence" value="ECO:0007669"/>
    <property type="project" value="UniProtKB-ARBA"/>
</dbReference>